<proteinExistence type="predicted"/>
<feature type="compositionally biased region" description="Low complexity" evidence="3">
    <location>
        <begin position="455"/>
        <end position="466"/>
    </location>
</feature>
<evidence type="ECO:0000259" key="4">
    <source>
        <dbReference type="Pfam" id="PF17177"/>
    </source>
</evidence>
<dbReference type="InterPro" id="IPR002885">
    <property type="entry name" value="PPR_rpt"/>
</dbReference>
<evidence type="ECO:0000256" key="2">
    <source>
        <dbReference type="PROSITE-ProRule" id="PRU00708"/>
    </source>
</evidence>
<dbReference type="PANTHER" id="PTHR47447:SF17">
    <property type="entry name" value="OS12G0638900 PROTEIN"/>
    <property type="match status" value="1"/>
</dbReference>
<dbReference type="InterPro" id="IPR033443">
    <property type="entry name" value="PROP1-like_PPR_dom"/>
</dbReference>
<feature type="compositionally biased region" description="Gly residues" evidence="3">
    <location>
        <begin position="51"/>
        <end position="61"/>
    </location>
</feature>
<feature type="repeat" description="PPR" evidence="2">
    <location>
        <begin position="353"/>
        <end position="387"/>
    </location>
</feature>
<keyword evidence="6" id="KW-1185">Reference proteome</keyword>
<dbReference type="EMBL" id="CAUYUJ010018082">
    <property type="protein sequence ID" value="CAK0880517.1"/>
    <property type="molecule type" value="Genomic_DNA"/>
</dbReference>
<dbReference type="PANTHER" id="PTHR47447">
    <property type="entry name" value="OS03G0856100 PROTEIN"/>
    <property type="match status" value="1"/>
</dbReference>
<sequence>MASAGNQAEAAAECAVAKPGFEASKAKAGNGRPISLASVATPSRGGRSREGGAGAHNGGADKGSRGPTSALEDLMRRKGVDEAWNALEEMQRQKTTTDKYTVSRMLMKTVGDGRGRLNPSRVYRGIALVEKFIDLQPKDVDEVLFNALLDTCCRLKDLSRLESIVNRMRELNVQPSPVTLGILVKTYGQAGDMQKVLQVWGDMEKQRGQANAVTYGCMIDACVKCNNLAKAVEIFKGMRAEGKHKNTILYTTLIKGYGLEKDLTRAMELFREMPKEGVPYNTITYNSILDACVKCSDLAGAEGLLREMLDTENSHEPDLITFSTLLKGYCHVGDLDKALQTAETIKARGLRCDELVYNTLMDGCVKANDITAGVGLFEEMIHSGMRPSAITHSILARLYQRAGYDDAPAAVAQLYQHHGIERPSGGDRKGSRARSPRGARHGDDGHSSLPSPFGSPRSSVSVASSLARDSGSEAGFASWGMLPAMPSYFECQSAEPSAPSTPCGSPLHSPMQQFAGLQLQLPAEALQASMVPPLPGSGGPEQSQAALPFGAFGGQGGMVLQQAPAWPFCPGSAPATPAGAEAGLQQGPGMFSMPVMQGPGGASPVPGTPVGFDVMAAACAPGGDASGMQCMSPVGAPMQPQQGPFFMPMPVQQPVQVQGWAVPAPQQMPMQQMAQMPGSYLQATPGMPPC</sequence>
<dbReference type="Gene3D" id="1.25.40.10">
    <property type="entry name" value="Tetratricopeptide repeat domain"/>
    <property type="match status" value="2"/>
</dbReference>
<feature type="repeat" description="PPR" evidence="2">
    <location>
        <begin position="318"/>
        <end position="352"/>
    </location>
</feature>
<keyword evidence="1" id="KW-0677">Repeat</keyword>
<gene>
    <name evidence="5" type="ORF">PCOR1329_LOCUS63631</name>
</gene>
<organism evidence="5 6">
    <name type="scientific">Prorocentrum cordatum</name>
    <dbReference type="NCBI Taxonomy" id="2364126"/>
    <lineage>
        <taxon>Eukaryota</taxon>
        <taxon>Sar</taxon>
        <taxon>Alveolata</taxon>
        <taxon>Dinophyceae</taxon>
        <taxon>Prorocentrales</taxon>
        <taxon>Prorocentraceae</taxon>
        <taxon>Prorocentrum</taxon>
    </lineage>
</organism>
<evidence type="ECO:0000256" key="1">
    <source>
        <dbReference type="ARBA" id="ARBA00022737"/>
    </source>
</evidence>
<comment type="caution">
    <text evidence="5">The sequence shown here is derived from an EMBL/GenBank/DDBJ whole genome shotgun (WGS) entry which is preliminary data.</text>
</comment>
<dbReference type="Pfam" id="PF17177">
    <property type="entry name" value="PPR_long"/>
    <property type="match status" value="1"/>
</dbReference>
<dbReference type="PROSITE" id="PS51375">
    <property type="entry name" value="PPR"/>
    <property type="match status" value="6"/>
</dbReference>
<evidence type="ECO:0000256" key="3">
    <source>
        <dbReference type="SAM" id="MobiDB-lite"/>
    </source>
</evidence>
<feature type="domain" description="PROP1-like PPR" evidence="4">
    <location>
        <begin position="205"/>
        <end position="366"/>
    </location>
</feature>
<feature type="repeat" description="PPR" evidence="2">
    <location>
        <begin position="246"/>
        <end position="280"/>
    </location>
</feature>
<feature type="region of interest" description="Disordered" evidence="3">
    <location>
        <begin position="24"/>
        <end position="69"/>
    </location>
</feature>
<reference evidence="5" key="1">
    <citation type="submission" date="2023-10" db="EMBL/GenBank/DDBJ databases">
        <authorList>
            <person name="Chen Y."/>
            <person name="Shah S."/>
            <person name="Dougan E. K."/>
            <person name="Thang M."/>
            <person name="Chan C."/>
        </authorList>
    </citation>
    <scope>NUCLEOTIDE SEQUENCE [LARGE SCALE GENOMIC DNA]</scope>
</reference>
<name>A0ABN9W375_9DINO</name>
<dbReference type="NCBIfam" id="TIGR00756">
    <property type="entry name" value="PPR"/>
    <property type="match status" value="7"/>
</dbReference>
<evidence type="ECO:0000313" key="5">
    <source>
        <dbReference type="EMBL" id="CAK0880517.1"/>
    </source>
</evidence>
<feature type="compositionally biased region" description="Basic and acidic residues" evidence="3">
    <location>
        <begin position="418"/>
        <end position="430"/>
    </location>
</feature>
<feature type="repeat" description="PPR" evidence="2">
    <location>
        <begin position="281"/>
        <end position="311"/>
    </location>
</feature>
<dbReference type="Proteomes" id="UP001189429">
    <property type="component" value="Unassembled WGS sequence"/>
</dbReference>
<dbReference type="Pfam" id="PF13812">
    <property type="entry name" value="PPR_3"/>
    <property type="match status" value="1"/>
</dbReference>
<evidence type="ECO:0000313" key="6">
    <source>
        <dbReference type="Proteomes" id="UP001189429"/>
    </source>
</evidence>
<dbReference type="InterPro" id="IPR011990">
    <property type="entry name" value="TPR-like_helical_dom_sf"/>
</dbReference>
<feature type="region of interest" description="Disordered" evidence="3">
    <location>
        <begin position="418"/>
        <end position="466"/>
    </location>
</feature>
<feature type="repeat" description="PPR" evidence="2">
    <location>
        <begin position="211"/>
        <end position="245"/>
    </location>
</feature>
<accession>A0ABN9W375</accession>
<feature type="repeat" description="PPR" evidence="2">
    <location>
        <begin position="141"/>
        <end position="175"/>
    </location>
</feature>
<protein>
    <recommendedName>
        <fullName evidence="4">PROP1-like PPR domain-containing protein</fullName>
    </recommendedName>
</protein>